<dbReference type="Proteomes" id="UP000612899">
    <property type="component" value="Unassembled WGS sequence"/>
</dbReference>
<organism evidence="1 2">
    <name type="scientific">Rhizocola hellebori</name>
    <dbReference type="NCBI Taxonomy" id="1392758"/>
    <lineage>
        <taxon>Bacteria</taxon>
        <taxon>Bacillati</taxon>
        <taxon>Actinomycetota</taxon>
        <taxon>Actinomycetes</taxon>
        <taxon>Micromonosporales</taxon>
        <taxon>Micromonosporaceae</taxon>
        <taxon>Rhizocola</taxon>
    </lineage>
</organism>
<reference evidence="1" key="1">
    <citation type="submission" date="2021-01" db="EMBL/GenBank/DDBJ databases">
        <title>Whole genome shotgun sequence of Rhizocola hellebori NBRC 109834.</title>
        <authorList>
            <person name="Komaki H."/>
            <person name="Tamura T."/>
        </authorList>
    </citation>
    <scope>NUCLEOTIDE SEQUENCE</scope>
    <source>
        <strain evidence="1">NBRC 109834</strain>
    </source>
</reference>
<gene>
    <name evidence="1" type="ORF">Rhe02_75360</name>
</gene>
<dbReference type="SUPFAM" id="SSF69118">
    <property type="entry name" value="AhpD-like"/>
    <property type="match status" value="1"/>
</dbReference>
<accession>A0A8J3QH03</accession>
<name>A0A8J3QH03_9ACTN</name>
<protein>
    <recommendedName>
        <fullName evidence="3">Carboxymuconolactone decarboxylase family protein</fullName>
    </recommendedName>
</protein>
<proteinExistence type="predicted"/>
<dbReference type="AlphaFoldDB" id="A0A8J3QH03"/>
<evidence type="ECO:0008006" key="3">
    <source>
        <dbReference type="Google" id="ProtNLM"/>
    </source>
</evidence>
<dbReference type="EMBL" id="BONY01000068">
    <property type="protein sequence ID" value="GIH09469.1"/>
    <property type="molecule type" value="Genomic_DNA"/>
</dbReference>
<dbReference type="PANTHER" id="PTHR35446">
    <property type="entry name" value="SI:CH211-175M2.5"/>
    <property type="match status" value="1"/>
</dbReference>
<sequence length="183" mass="19121">MTSFPVLTIDTAPDAAKPALQGLKQAFGVVPNLAATMASSPPLVNSFVAAVGQFTSGSFTGGERQVLLLSNAVANTCQWAVAFHSTMASTEGVDEKDVSAIRRGETPDTPRLGALSTLTRTLIERRGHLREADIQAFLEAGFGSDQLLEVITGVAISALANYAGNVTHPPLEPAFQPQAWTAG</sequence>
<dbReference type="RefSeq" id="WP_203913203.1">
    <property type="nucleotide sequence ID" value="NZ_BONY01000068.1"/>
</dbReference>
<keyword evidence="2" id="KW-1185">Reference proteome</keyword>
<dbReference type="Gene3D" id="1.20.1290.10">
    <property type="entry name" value="AhpD-like"/>
    <property type="match status" value="1"/>
</dbReference>
<dbReference type="InterPro" id="IPR029032">
    <property type="entry name" value="AhpD-like"/>
</dbReference>
<dbReference type="PANTHER" id="PTHR35446:SF3">
    <property type="entry name" value="CMD DOMAIN-CONTAINING PROTEIN"/>
    <property type="match status" value="1"/>
</dbReference>
<comment type="caution">
    <text evidence="1">The sequence shown here is derived from an EMBL/GenBank/DDBJ whole genome shotgun (WGS) entry which is preliminary data.</text>
</comment>
<evidence type="ECO:0000313" key="2">
    <source>
        <dbReference type="Proteomes" id="UP000612899"/>
    </source>
</evidence>
<evidence type="ECO:0000313" key="1">
    <source>
        <dbReference type="EMBL" id="GIH09469.1"/>
    </source>
</evidence>